<dbReference type="GO" id="GO:0016747">
    <property type="term" value="F:acyltransferase activity, transferring groups other than amino-acyl groups"/>
    <property type="evidence" value="ECO:0007669"/>
    <property type="project" value="InterPro"/>
</dbReference>
<protein>
    <submittedName>
        <fullName evidence="2">GNAT family N-acetyltransferase</fullName>
    </submittedName>
</protein>
<gene>
    <name evidence="2" type="ORF">SOO65_11800</name>
</gene>
<name>A0AAX4HJG3_9BACT</name>
<dbReference type="SUPFAM" id="SSF55729">
    <property type="entry name" value="Acyl-CoA N-acyltransferases (Nat)"/>
    <property type="match status" value="1"/>
</dbReference>
<evidence type="ECO:0000313" key="3">
    <source>
        <dbReference type="Proteomes" id="UP001324634"/>
    </source>
</evidence>
<dbReference type="InterPro" id="IPR016181">
    <property type="entry name" value="Acyl_CoA_acyltransferase"/>
</dbReference>
<reference evidence="2 3" key="1">
    <citation type="submission" date="2023-11" db="EMBL/GenBank/DDBJ databases">
        <title>Peredibacter starrii A3.12.</title>
        <authorList>
            <person name="Mitchell R.J."/>
        </authorList>
    </citation>
    <scope>NUCLEOTIDE SEQUENCE [LARGE SCALE GENOMIC DNA]</scope>
    <source>
        <strain evidence="2 3">A3.12</strain>
    </source>
</reference>
<sequence>MQVLRIKPIDTHHIRHKMLRPNGTLDDCIFQGDNDEMTFHLGAFVDKKLVSVASFYFERNEKFTDQYQYRLRGMATLPEYQGQGLSSALLRTAFPVIKQNQCTLLWCNAREKAMGFYTKVGFQPSGEFFSIPHIGKHVLMSIKID</sequence>
<dbReference type="CDD" id="cd04301">
    <property type="entry name" value="NAT_SF"/>
    <property type="match status" value="1"/>
</dbReference>
<proteinExistence type="predicted"/>
<dbReference type="KEGG" id="psti:SOO65_11800"/>
<dbReference type="Proteomes" id="UP001324634">
    <property type="component" value="Chromosome"/>
</dbReference>
<feature type="domain" description="N-acetyltransferase" evidence="1">
    <location>
        <begin position="1"/>
        <end position="145"/>
    </location>
</feature>
<dbReference type="RefSeq" id="WP_321389951.1">
    <property type="nucleotide sequence ID" value="NZ_CP139487.1"/>
</dbReference>
<keyword evidence="3" id="KW-1185">Reference proteome</keyword>
<dbReference type="PROSITE" id="PS51186">
    <property type="entry name" value="GNAT"/>
    <property type="match status" value="1"/>
</dbReference>
<dbReference type="Gene3D" id="3.40.630.30">
    <property type="match status" value="1"/>
</dbReference>
<organism evidence="2 3">
    <name type="scientific">Peredibacter starrii</name>
    <dbReference type="NCBI Taxonomy" id="28202"/>
    <lineage>
        <taxon>Bacteria</taxon>
        <taxon>Pseudomonadati</taxon>
        <taxon>Bdellovibrionota</taxon>
        <taxon>Bacteriovoracia</taxon>
        <taxon>Bacteriovoracales</taxon>
        <taxon>Bacteriovoracaceae</taxon>
        <taxon>Peredibacter</taxon>
    </lineage>
</organism>
<evidence type="ECO:0000313" key="2">
    <source>
        <dbReference type="EMBL" id="WPU63370.1"/>
    </source>
</evidence>
<evidence type="ECO:0000259" key="1">
    <source>
        <dbReference type="PROSITE" id="PS51186"/>
    </source>
</evidence>
<dbReference type="EMBL" id="CP139487">
    <property type="protein sequence ID" value="WPU63370.1"/>
    <property type="molecule type" value="Genomic_DNA"/>
</dbReference>
<dbReference type="Pfam" id="PF00583">
    <property type="entry name" value="Acetyltransf_1"/>
    <property type="match status" value="1"/>
</dbReference>
<dbReference type="AlphaFoldDB" id="A0AAX4HJG3"/>
<dbReference type="InterPro" id="IPR000182">
    <property type="entry name" value="GNAT_dom"/>
</dbReference>
<accession>A0AAX4HJG3</accession>